<dbReference type="FunFam" id="3.30.390.130:FF:000001">
    <property type="entry name" value="Probable E3 ubiquitin-protein ligase DTX3"/>
    <property type="match status" value="1"/>
</dbReference>
<dbReference type="InterPro" id="IPR001841">
    <property type="entry name" value="Znf_RING"/>
</dbReference>
<keyword evidence="6" id="KW-0677">Repeat</keyword>
<dbReference type="PROSITE" id="PS50918">
    <property type="entry name" value="WWE"/>
    <property type="match status" value="2"/>
</dbReference>
<dbReference type="AlphaFoldDB" id="A0A1E1X648"/>
<reference evidence="14" key="1">
    <citation type="journal article" date="2017" name="Front. Cell. Infect. Microbiol.">
        <title>The Distinct Transcriptional Response of the Midgut of Amblyomma sculptum and Amblyomma aureolatum Ticks to Rickettsia rickettsii Correlates to Their Differences in Susceptibility to Infection.</title>
        <authorList>
            <person name="Martins L.A."/>
            <person name="Galletti M.F.B.M."/>
            <person name="Ribeiro J.M."/>
            <person name="Fujita A."/>
            <person name="Costa F.B."/>
            <person name="Labruna M.B."/>
            <person name="Daffre S."/>
            <person name="Fogaca A.C."/>
        </authorList>
    </citation>
    <scope>NUCLEOTIDE SEQUENCE</scope>
</reference>
<keyword evidence="9" id="KW-0914">Notch signaling pathway</keyword>
<comment type="similarity">
    <text evidence="3 11">Belongs to the Deltex family.</text>
</comment>
<evidence type="ECO:0000256" key="4">
    <source>
        <dbReference type="ARBA" id="ARBA00022679"/>
    </source>
</evidence>
<comment type="subcellular location">
    <subcellularLocation>
        <location evidence="11">Cytoplasm</location>
    </subcellularLocation>
</comment>
<evidence type="ECO:0000256" key="7">
    <source>
        <dbReference type="ARBA" id="ARBA00022771"/>
    </source>
</evidence>
<comment type="catalytic activity">
    <reaction evidence="1 11">
        <text>S-ubiquitinyl-[E2 ubiquitin-conjugating enzyme]-L-cysteine + [acceptor protein]-L-lysine = [E2 ubiquitin-conjugating enzyme]-L-cysteine + N(6)-ubiquitinyl-[acceptor protein]-L-lysine.</text>
        <dbReference type="EC" id="2.3.2.27"/>
    </reaction>
</comment>
<evidence type="ECO:0000256" key="5">
    <source>
        <dbReference type="ARBA" id="ARBA00022723"/>
    </source>
</evidence>
<evidence type="ECO:0000256" key="8">
    <source>
        <dbReference type="ARBA" id="ARBA00022833"/>
    </source>
</evidence>
<keyword evidence="5 11" id="KW-0479">Metal-binding</keyword>
<dbReference type="InterPro" id="IPR013083">
    <property type="entry name" value="Znf_RING/FYVE/PHD"/>
</dbReference>
<proteinExistence type="evidence at transcript level"/>
<dbReference type="InterPro" id="IPR037197">
    <property type="entry name" value="WWE_dom_sf"/>
</dbReference>
<dbReference type="Pfam" id="PF02825">
    <property type="entry name" value="WWE"/>
    <property type="match status" value="2"/>
</dbReference>
<dbReference type="GO" id="GO:0005737">
    <property type="term" value="C:cytoplasm"/>
    <property type="evidence" value="ECO:0007669"/>
    <property type="project" value="UniProtKB-SubCell"/>
</dbReference>
<dbReference type="Pfam" id="PF18102">
    <property type="entry name" value="DTC"/>
    <property type="match status" value="1"/>
</dbReference>
<dbReference type="EC" id="2.3.2.27" evidence="11"/>
<name>A0A1E1X648_9ACAR</name>
<organism evidence="14">
    <name type="scientific">Amblyomma aureolatum</name>
    <dbReference type="NCBI Taxonomy" id="187763"/>
    <lineage>
        <taxon>Eukaryota</taxon>
        <taxon>Metazoa</taxon>
        <taxon>Ecdysozoa</taxon>
        <taxon>Arthropoda</taxon>
        <taxon>Chelicerata</taxon>
        <taxon>Arachnida</taxon>
        <taxon>Acari</taxon>
        <taxon>Parasitiformes</taxon>
        <taxon>Ixodida</taxon>
        <taxon>Ixodoidea</taxon>
        <taxon>Ixodidae</taxon>
        <taxon>Amblyomminae</taxon>
        <taxon>Amblyomma</taxon>
    </lineage>
</organism>
<comment type="pathway">
    <text evidence="2 11">Protein modification; protein ubiquitination.</text>
</comment>
<dbReference type="InterPro" id="IPR039398">
    <property type="entry name" value="Deltex_fam"/>
</dbReference>
<dbReference type="InterPro" id="IPR004170">
    <property type="entry name" value="WWE_dom"/>
</dbReference>
<dbReference type="Gene3D" id="3.30.720.50">
    <property type="match status" value="2"/>
</dbReference>
<dbReference type="PROSITE" id="PS50089">
    <property type="entry name" value="ZF_RING_2"/>
    <property type="match status" value="1"/>
</dbReference>
<protein>
    <recommendedName>
        <fullName evidence="11">E3 ubiquitin-protein ligase</fullName>
        <ecNumber evidence="11">2.3.2.27</ecNumber>
    </recommendedName>
</protein>
<dbReference type="InterPro" id="IPR018123">
    <property type="entry name" value="WWE-dom_subgr"/>
</dbReference>
<dbReference type="GO" id="GO:0061630">
    <property type="term" value="F:ubiquitin protein ligase activity"/>
    <property type="evidence" value="ECO:0007669"/>
    <property type="project" value="UniProtKB-UniRule"/>
</dbReference>
<dbReference type="SMART" id="SM00184">
    <property type="entry name" value="RING"/>
    <property type="match status" value="1"/>
</dbReference>
<evidence type="ECO:0000256" key="1">
    <source>
        <dbReference type="ARBA" id="ARBA00000900"/>
    </source>
</evidence>
<evidence type="ECO:0000259" key="13">
    <source>
        <dbReference type="PROSITE" id="PS50918"/>
    </source>
</evidence>
<evidence type="ECO:0000259" key="12">
    <source>
        <dbReference type="PROSITE" id="PS50089"/>
    </source>
</evidence>
<dbReference type="PANTHER" id="PTHR12622">
    <property type="entry name" value="DELTEX-RELATED"/>
    <property type="match status" value="1"/>
</dbReference>
<accession>A0A1E1X648</accession>
<dbReference type="SUPFAM" id="SSF57850">
    <property type="entry name" value="RING/U-box"/>
    <property type="match status" value="1"/>
</dbReference>
<keyword evidence="7 10" id="KW-0863">Zinc-finger</keyword>
<dbReference type="GO" id="GO:0016567">
    <property type="term" value="P:protein ubiquitination"/>
    <property type="evidence" value="ECO:0007669"/>
    <property type="project" value="UniProtKB-UniRule"/>
</dbReference>
<dbReference type="InterPro" id="IPR039399">
    <property type="entry name" value="Deltex_C_sf"/>
</dbReference>
<feature type="domain" description="RING-type" evidence="12">
    <location>
        <begin position="294"/>
        <end position="347"/>
    </location>
</feature>
<dbReference type="EMBL" id="GFAC01004494">
    <property type="protein sequence ID" value="JAT94694.1"/>
    <property type="molecule type" value="mRNA"/>
</dbReference>
<evidence type="ECO:0000256" key="3">
    <source>
        <dbReference type="ARBA" id="ARBA00009413"/>
    </source>
</evidence>
<dbReference type="InterPro" id="IPR039396">
    <property type="entry name" value="Deltex_C"/>
</dbReference>
<evidence type="ECO:0000313" key="14">
    <source>
        <dbReference type="EMBL" id="JAT94694.1"/>
    </source>
</evidence>
<sequence>MACAATLSVAVWEYVRFSGTWIAYPPDTCEKLEQARIKGETKAETKVPIDIPDRDVKAHFVDIVTMQQVFGDVHDHCAASPVRRNLYPLDSAPAKGVHWEWRTNGGKWYPYSVQLTCLIEKAKEQGLTKINLQEHYPECIYTVEFQAMHQRNNFSGFRRIIRRVEGKNYPLTPDAVTCPGVDLNVPDRKPDPEALIPPKTEDDSPEVTVIAISLPKKRRGRRSGHPVSSFGIPCMSEGVSETKNLKTEGLATLENIRLPNNSWTDCPSQDPPETQEFLAGHTADVTGTVPAEDCSICCQPLVSCSTYNGSGKVVGLSQCSHHFHHACLAALYESNPKAGYLQCPVCKVIYGVKHGNQPPGIMSYQALPFSLAGHEGSGTIQITYHIPAGIQGPEHPHPGMPYTARGFPRHGYLPNNEQGRRALKLLVEAWDRRLIFTIGQSTTTGEQDTVTWNEIHHKTEFGANHTGHGYPDPSYLDNLFAELQAQGVTYESARDCTDA</sequence>
<evidence type="ECO:0000256" key="10">
    <source>
        <dbReference type="PROSITE-ProRule" id="PRU00175"/>
    </source>
</evidence>
<dbReference type="Gene3D" id="3.30.390.130">
    <property type="match status" value="1"/>
</dbReference>
<dbReference type="Gene3D" id="3.30.40.10">
    <property type="entry name" value="Zinc/RING finger domain, C3HC4 (zinc finger)"/>
    <property type="match status" value="1"/>
</dbReference>
<keyword evidence="8 11" id="KW-0862">Zinc</keyword>
<feature type="domain" description="WWE" evidence="13">
    <location>
        <begin position="1"/>
        <end position="84"/>
    </location>
</feature>
<keyword evidence="4 11" id="KW-0808">Transferase</keyword>
<feature type="domain" description="WWE" evidence="13">
    <location>
        <begin position="85"/>
        <end position="163"/>
    </location>
</feature>
<dbReference type="CDD" id="cd09633">
    <property type="entry name" value="Deltex_C"/>
    <property type="match status" value="1"/>
</dbReference>
<evidence type="ECO:0000256" key="2">
    <source>
        <dbReference type="ARBA" id="ARBA00004906"/>
    </source>
</evidence>
<evidence type="ECO:0000256" key="6">
    <source>
        <dbReference type="ARBA" id="ARBA00022737"/>
    </source>
</evidence>
<dbReference type="SUPFAM" id="SSF117839">
    <property type="entry name" value="WWE domain"/>
    <property type="match status" value="2"/>
</dbReference>
<dbReference type="UniPathway" id="UPA00143"/>
<dbReference type="SMART" id="SM00678">
    <property type="entry name" value="WWE"/>
    <property type="match status" value="2"/>
</dbReference>
<dbReference type="GO" id="GO:0007219">
    <property type="term" value="P:Notch signaling pathway"/>
    <property type="evidence" value="ECO:0007669"/>
    <property type="project" value="UniProtKB-KW"/>
</dbReference>
<evidence type="ECO:0000256" key="11">
    <source>
        <dbReference type="RuleBase" id="RU367105"/>
    </source>
</evidence>
<keyword evidence="11" id="KW-0963">Cytoplasm</keyword>
<evidence type="ECO:0000256" key="9">
    <source>
        <dbReference type="ARBA" id="ARBA00022976"/>
    </source>
</evidence>
<dbReference type="GO" id="GO:0008270">
    <property type="term" value="F:zinc ion binding"/>
    <property type="evidence" value="ECO:0007669"/>
    <property type="project" value="UniProtKB-KW"/>
</dbReference>